<evidence type="ECO:0000313" key="10">
    <source>
        <dbReference type="EMBL" id="RDX49306.1"/>
    </source>
</evidence>
<evidence type="ECO:0000256" key="2">
    <source>
        <dbReference type="ARBA" id="ARBA00010703"/>
    </source>
</evidence>
<feature type="binding site" evidence="9">
    <location>
        <position position="64"/>
    </location>
    <ligand>
        <name>S-adenosyl-L-methionine</name>
        <dbReference type="ChEBI" id="CHEBI:59789"/>
    </ligand>
</feature>
<evidence type="ECO:0000256" key="8">
    <source>
        <dbReference type="PIRNR" id="PIRNR016305"/>
    </source>
</evidence>
<evidence type="ECO:0000256" key="9">
    <source>
        <dbReference type="PIRSR" id="PIRSR016305-1"/>
    </source>
</evidence>
<comment type="catalytic activity">
    <reaction evidence="1 8">
        <text>[phosphatase 2A protein]-C-terminal L-leucine + S-adenosyl-L-methionine = [phosphatase 2A protein]-C-terminal L-leucine methyl ester + S-adenosyl-L-homocysteine</text>
        <dbReference type="Rhea" id="RHEA:48544"/>
        <dbReference type="Rhea" id="RHEA-COMP:12134"/>
        <dbReference type="Rhea" id="RHEA-COMP:12135"/>
        <dbReference type="ChEBI" id="CHEBI:57856"/>
        <dbReference type="ChEBI" id="CHEBI:59789"/>
        <dbReference type="ChEBI" id="CHEBI:90516"/>
        <dbReference type="ChEBI" id="CHEBI:90517"/>
        <dbReference type="EC" id="2.1.1.233"/>
    </reaction>
</comment>
<dbReference type="Gene3D" id="3.40.50.150">
    <property type="entry name" value="Vaccinia Virus protein VP39"/>
    <property type="match status" value="1"/>
</dbReference>
<dbReference type="AlphaFoldDB" id="A0A371D9V3"/>
<dbReference type="STRING" id="139420.A0A371D9V3"/>
<dbReference type="InterPro" id="IPR016651">
    <property type="entry name" value="LCMT1"/>
</dbReference>
<organism evidence="10 11">
    <name type="scientific">Lentinus brumalis</name>
    <dbReference type="NCBI Taxonomy" id="2498619"/>
    <lineage>
        <taxon>Eukaryota</taxon>
        <taxon>Fungi</taxon>
        <taxon>Dikarya</taxon>
        <taxon>Basidiomycota</taxon>
        <taxon>Agaricomycotina</taxon>
        <taxon>Agaricomycetes</taxon>
        <taxon>Polyporales</taxon>
        <taxon>Polyporaceae</taxon>
        <taxon>Lentinus</taxon>
    </lineage>
</organism>
<dbReference type="InterPro" id="IPR007213">
    <property type="entry name" value="Ppm1/Ppm2/Tcmp"/>
</dbReference>
<comment type="similarity">
    <text evidence="2 8">Belongs to the methyltransferase superfamily. LCMT family.</text>
</comment>
<name>A0A371D9V3_9APHY</name>
<keyword evidence="11" id="KW-1185">Reference proteome</keyword>
<feature type="binding site" evidence="9">
    <location>
        <begin position="166"/>
        <end position="167"/>
    </location>
    <ligand>
        <name>S-adenosyl-L-methionine</name>
        <dbReference type="ChEBI" id="CHEBI:59789"/>
    </ligand>
</feature>
<dbReference type="GO" id="GO:0032259">
    <property type="term" value="P:methylation"/>
    <property type="evidence" value="ECO:0007669"/>
    <property type="project" value="UniProtKB-KW"/>
</dbReference>
<dbReference type="Pfam" id="PF04072">
    <property type="entry name" value="LCM"/>
    <property type="match status" value="1"/>
</dbReference>
<evidence type="ECO:0000256" key="7">
    <source>
        <dbReference type="ARBA" id="ARBA00022691"/>
    </source>
</evidence>
<comment type="function">
    <text evidence="8">Methylates the carboxyl group of the C-terminal leucine residue of protein phosphatase 2A catalytic subunits to form alpha-leucine ester residues.</text>
</comment>
<dbReference type="Proteomes" id="UP000256964">
    <property type="component" value="Unassembled WGS sequence"/>
</dbReference>
<dbReference type="OrthoDB" id="203237at2759"/>
<evidence type="ECO:0000256" key="5">
    <source>
        <dbReference type="ARBA" id="ARBA00022603"/>
    </source>
</evidence>
<dbReference type="SUPFAM" id="SSF53335">
    <property type="entry name" value="S-adenosyl-L-methionine-dependent methyltransferases"/>
    <property type="match status" value="1"/>
</dbReference>
<sequence>MFSPRERLPEGDAAIRATDSDAALARLSAVRKGYLTDPYIAPFVSRPHVQQPRPPLINIGTYVRSEALDELVNGWLALCETEETKCQIVSMGAGSDTRFWRIATGDKKDLLAKYIELDFAEITTKKAMAIRKNRDLSAALGKPEDVSLANGGTALHSPVYHLLAADLRKPPAESLAPLLTSPNDPLLSPSLPTLLLFECVLVYMSPEASQNILQWFTDYFAGGSGILGCIVYEMFALEDSFGKVMVNNLKARNVTLPGAQPYPTFDTLPNRFLQHGWDIARALTLKDIRRGYIEPAELERISRLEMLDEIEELELVLAHYAITWGCKLPANSADLKAQWVNWGLKRKETHEL</sequence>
<proteinExistence type="inferred from homology"/>
<dbReference type="InterPro" id="IPR029063">
    <property type="entry name" value="SAM-dependent_MTases_sf"/>
</dbReference>
<evidence type="ECO:0000256" key="4">
    <source>
        <dbReference type="ARBA" id="ARBA00017497"/>
    </source>
</evidence>
<dbReference type="EC" id="2.1.1.233" evidence="3 8"/>
<gene>
    <name evidence="10" type="ORF">OH76DRAFT_1403882</name>
</gene>
<accession>A0A371D9V3</accession>
<evidence type="ECO:0000256" key="1">
    <source>
        <dbReference type="ARBA" id="ARBA00000724"/>
    </source>
</evidence>
<evidence type="ECO:0000256" key="3">
    <source>
        <dbReference type="ARBA" id="ARBA00012834"/>
    </source>
</evidence>
<keyword evidence="6 8" id="KW-0808">Transferase</keyword>
<keyword evidence="7 8" id="KW-0949">S-adenosyl-L-methionine</keyword>
<protein>
    <recommendedName>
        <fullName evidence="4 8">Leucine carboxyl methyltransferase 1</fullName>
        <ecNumber evidence="3 8">2.1.1.233</ecNumber>
    </recommendedName>
</protein>
<dbReference type="PIRSF" id="PIRSF016305">
    <property type="entry name" value="LCM_mtfrase"/>
    <property type="match status" value="1"/>
</dbReference>
<feature type="binding site" evidence="9">
    <location>
        <position position="92"/>
    </location>
    <ligand>
        <name>S-adenosyl-L-methionine</name>
        <dbReference type="ChEBI" id="CHEBI:59789"/>
    </ligand>
</feature>
<evidence type="ECO:0000313" key="11">
    <source>
        <dbReference type="Proteomes" id="UP000256964"/>
    </source>
</evidence>
<keyword evidence="5 8" id="KW-0489">Methyltransferase</keyword>
<feature type="binding site" evidence="9">
    <location>
        <position position="198"/>
    </location>
    <ligand>
        <name>S-adenosyl-L-methionine</name>
        <dbReference type="ChEBI" id="CHEBI:59789"/>
    </ligand>
</feature>
<evidence type="ECO:0000256" key="6">
    <source>
        <dbReference type="ARBA" id="ARBA00022679"/>
    </source>
</evidence>
<dbReference type="EMBL" id="KZ857406">
    <property type="protein sequence ID" value="RDX49306.1"/>
    <property type="molecule type" value="Genomic_DNA"/>
</dbReference>
<dbReference type="PANTHER" id="PTHR13600">
    <property type="entry name" value="LEUCINE CARBOXYL METHYLTRANSFERASE"/>
    <property type="match status" value="1"/>
</dbReference>
<reference evidence="10 11" key="1">
    <citation type="journal article" date="2018" name="Biotechnol. Biofuels">
        <title>Integrative visual omics of the white-rot fungus Polyporus brumalis exposes the biotechnological potential of its oxidative enzymes for delignifying raw plant biomass.</title>
        <authorList>
            <person name="Miyauchi S."/>
            <person name="Rancon A."/>
            <person name="Drula E."/>
            <person name="Hage H."/>
            <person name="Chaduli D."/>
            <person name="Favel A."/>
            <person name="Grisel S."/>
            <person name="Henrissat B."/>
            <person name="Herpoel-Gimbert I."/>
            <person name="Ruiz-Duenas F.J."/>
            <person name="Chevret D."/>
            <person name="Hainaut M."/>
            <person name="Lin J."/>
            <person name="Wang M."/>
            <person name="Pangilinan J."/>
            <person name="Lipzen A."/>
            <person name="Lesage-Meessen L."/>
            <person name="Navarro D."/>
            <person name="Riley R."/>
            <person name="Grigoriev I.V."/>
            <person name="Zhou S."/>
            <person name="Raouche S."/>
            <person name="Rosso M.N."/>
        </authorList>
    </citation>
    <scope>NUCLEOTIDE SEQUENCE [LARGE SCALE GENOMIC DNA]</scope>
    <source>
        <strain evidence="10 11">BRFM 1820</strain>
    </source>
</reference>
<dbReference type="PANTHER" id="PTHR13600:SF21">
    <property type="entry name" value="LEUCINE CARBOXYL METHYLTRANSFERASE 1"/>
    <property type="match status" value="1"/>
</dbReference>
<dbReference type="GO" id="GO:0018423">
    <property type="term" value="F:protein C-terminal leucine carboxyl O-methyltransferase activity"/>
    <property type="evidence" value="ECO:0007669"/>
    <property type="project" value="UniProtKB-EC"/>
</dbReference>